<sequence length="80" mass="9250">MRSDRQPLKYMLSLIEKLKTPHQTELAQVFWDLITEAFSLHYSPTGKNLIVRTSQKTDCFSARSLDELLAKAFEDFPKSS</sequence>
<organism evidence="1 2">
    <name type="scientific">Microcystis aeruginosa NIES-3787</name>
    <dbReference type="NCBI Taxonomy" id="2517782"/>
    <lineage>
        <taxon>Bacteria</taxon>
        <taxon>Bacillati</taxon>
        <taxon>Cyanobacteriota</taxon>
        <taxon>Cyanophyceae</taxon>
        <taxon>Oscillatoriophycideae</taxon>
        <taxon>Chroococcales</taxon>
        <taxon>Microcystaceae</taxon>
        <taxon>Microcystis</taxon>
    </lineage>
</organism>
<comment type="caution">
    <text evidence="1">The sequence shown here is derived from an EMBL/GenBank/DDBJ whole genome shotgun (WGS) entry which is preliminary data.</text>
</comment>
<evidence type="ECO:0000313" key="2">
    <source>
        <dbReference type="Proteomes" id="UP000438874"/>
    </source>
</evidence>
<dbReference type="AlphaFoldDB" id="A0A6H9GFN4"/>
<name>A0A6H9GFN4_MICAE</name>
<accession>A0A6H9GFN4</accession>
<dbReference type="Proteomes" id="UP000438874">
    <property type="component" value="Unassembled WGS sequence"/>
</dbReference>
<evidence type="ECO:0000313" key="1">
    <source>
        <dbReference type="EMBL" id="GCL45316.1"/>
    </source>
</evidence>
<dbReference type="EMBL" id="BJCH01000007">
    <property type="protein sequence ID" value="GCL45316.1"/>
    <property type="molecule type" value="Genomic_DNA"/>
</dbReference>
<proteinExistence type="predicted"/>
<gene>
    <name evidence="1" type="ORF">NIES3787_09990</name>
</gene>
<reference evidence="1 2" key="1">
    <citation type="submission" date="2019-02" db="EMBL/GenBank/DDBJ databases">
        <title>Draft genome sequence of Arthrospira platensis NIES-3787.</title>
        <authorList>
            <person name="Yamaguchi H."/>
            <person name="Suzuki S."/>
            <person name="Kawachi M."/>
        </authorList>
    </citation>
    <scope>NUCLEOTIDE SEQUENCE [LARGE SCALE GENOMIC DNA]</scope>
    <source>
        <strain evidence="1 2">NIES-3787</strain>
    </source>
</reference>
<protein>
    <submittedName>
        <fullName evidence="1">Uncharacterized protein</fullName>
    </submittedName>
</protein>